<dbReference type="PANTHER" id="PTHR30575">
    <property type="entry name" value="PEPTIDASE M20"/>
    <property type="match status" value="1"/>
</dbReference>
<dbReference type="InterPro" id="IPR052030">
    <property type="entry name" value="Peptidase_M20/M20A_hydrolases"/>
</dbReference>
<gene>
    <name evidence="1" type="ORF">GCM10009851_19180</name>
</gene>
<dbReference type="EMBL" id="BAAAQY010000005">
    <property type="protein sequence ID" value="GAA2234314.1"/>
    <property type="molecule type" value="Genomic_DNA"/>
</dbReference>
<evidence type="ECO:0000313" key="2">
    <source>
        <dbReference type="Proteomes" id="UP001500929"/>
    </source>
</evidence>
<evidence type="ECO:0000313" key="1">
    <source>
        <dbReference type="EMBL" id="GAA2234314.1"/>
    </source>
</evidence>
<comment type="caution">
    <text evidence="1">The sequence shown here is derived from an EMBL/GenBank/DDBJ whole genome shotgun (WGS) entry which is preliminary data.</text>
</comment>
<sequence>MDFTERQLEAIGIVDDLLPDYSAFHREIWGYAEPAWREYRSVAAYVAKLREEGFEVEEGSGDMPTAFHATWGSGGPSIGLYAEYDASPGASQETVPYRQPREGLHPWAPGFTDAHSALGVGALAGAVALKRTLERAGGGATIHFFGEPAEKVCGSKSVHAAKGYYDPLDAAISFHPLSDNTVVGELGGCLYWSAVFTFECTDDEPWLTVDRFDSAEASQHNSVRSPGAVDALALMISTTKATRENMFPRTGLWSLNEVVLGGANATADNQAPRISQIQFSWRSPLVGIQEQIYDVLARCAKHVAGITNTVASVRWVTKIRPALPNLELARATEEIMTSLGPPARDESVAEFGRDLERALGLPVSEQPFLGVLDTITPIEVRDARIRETIPPWQDCTGADDYSEYSWHAPTVRFFTAKPLLKQVPELSHWSNNAMNGLAEAIDPTWVYGAKIIAATALRLIDDPALLAAATEEYATRFGAAPEEYRAPMLPADFAPPVDLPWPEYVTTARGYEWVLPTTGDLGERL</sequence>
<evidence type="ECO:0008006" key="3">
    <source>
        <dbReference type="Google" id="ProtNLM"/>
    </source>
</evidence>
<dbReference type="RefSeq" id="WP_259479398.1">
    <property type="nucleotide sequence ID" value="NZ_BAAAQY010000005.1"/>
</dbReference>
<accession>A0ABP5QFG4</accession>
<name>A0ABP5QFG4_9MICO</name>
<organism evidence="1 2">
    <name type="scientific">Herbiconiux moechotypicola</name>
    <dbReference type="NCBI Taxonomy" id="637393"/>
    <lineage>
        <taxon>Bacteria</taxon>
        <taxon>Bacillati</taxon>
        <taxon>Actinomycetota</taxon>
        <taxon>Actinomycetes</taxon>
        <taxon>Micrococcales</taxon>
        <taxon>Microbacteriaceae</taxon>
        <taxon>Herbiconiux</taxon>
    </lineage>
</organism>
<dbReference type="Proteomes" id="UP001500929">
    <property type="component" value="Unassembled WGS sequence"/>
</dbReference>
<proteinExistence type="predicted"/>
<protein>
    <recommendedName>
        <fullName evidence="3">Amidohydrolase</fullName>
    </recommendedName>
</protein>
<dbReference type="Gene3D" id="3.40.630.10">
    <property type="entry name" value="Zn peptidases"/>
    <property type="match status" value="1"/>
</dbReference>
<dbReference type="PANTHER" id="PTHR30575:SF3">
    <property type="entry name" value="PEPTIDASE M20 DIMERISATION DOMAIN-CONTAINING PROTEIN"/>
    <property type="match status" value="1"/>
</dbReference>
<reference evidence="2" key="1">
    <citation type="journal article" date="2019" name="Int. J. Syst. Evol. Microbiol.">
        <title>The Global Catalogue of Microorganisms (GCM) 10K type strain sequencing project: providing services to taxonomists for standard genome sequencing and annotation.</title>
        <authorList>
            <consortium name="The Broad Institute Genomics Platform"/>
            <consortium name="The Broad Institute Genome Sequencing Center for Infectious Disease"/>
            <person name="Wu L."/>
            <person name="Ma J."/>
        </authorList>
    </citation>
    <scope>NUCLEOTIDE SEQUENCE [LARGE SCALE GENOMIC DNA]</scope>
    <source>
        <strain evidence="2">JCM 16117</strain>
    </source>
</reference>
<keyword evidence="2" id="KW-1185">Reference proteome</keyword>
<dbReference type="Gene3D" id="3.30.70.360">
    <property type="match status" value="1"/>
</dbReference>
<dbReference type="SUPFAM" id="SSF53187">
    <property type="entry name" value="Zn-dependent exopeptidases"/>
    <property type="match status" value="1"/>
</dbReference>